<dbReference type="AlphaFoldDB" id="A0A1X2HEW7"/>
<proteinExistence type="predicted"/>
<accession>A0A1X2HEW7</accession>
<keyword evidence="2" id="KW-1185">Reference proteome</keyword>
<dbReference type="Proteomes" id="UP000242180">
    <property type="component" value="Unassembled WGS sequence"/>
</dbReference>
<evidence type="ECO:0000313" key="1">
    <source>
        <dbReference type="EMBL" id="ORY97468.1"/>
    </source>
</evidence>
<organism evidence="1 2">
    <name type="scientific">Syncephalastrum racemosum</name>
    <name type="common">Filamentous fungus</name>
    <dbReference type="NCBI Taxonomy" id="13706"/>
    <lineage>
        <taxon>Eukaryota</taxon>
        <taxon>Fungi</taxon>
        <taxon>Fungi incertae sedis</taxon>
        <taxon>Mucoromycota</taxon>
        <taxon>Mucoromycotina</taxon>
        <taxon>Mucoromycetes</taxon>
        <taxon>Mucorales</taxon>
        <taxon>Syncephalastraceae</taxon>
        <taxon>Syncephalastrum</taxon>
    </lineage>
</organism>
<comment type="caution">
    <text evidence="1">The sequence shown here is derived from an EMBL/GenBank/DDBJ whole genome shotgun (WGS) entry which is preliminary data.</text>
</comment>
<dbReference type="EMBL" id="MCGN01000004">
    <property type="protein sequence ID" value="ORY97468.1"/>
    <property type="molecule type" value="Genomic_DNA"/>
</dbReference>
<gene>
    <name evidence="1" type="ORF">BCR43DRAFT_240766</name>
</gene>
<reference evidence="1 2" key="1">
    <citation type="submission" date="2016-07" db="EMBL/GenBank/DDBJ databases">
        <title>Pervasive Adenine N6-methylation of Active Genes in Fungi.</title>
        <authorList>
            <consortium name="DOE Joint Genome Institute"/>
            <person name="Mondo S.J."/>
            <person name="Dannebaum R.O."/>
            <person name="Kuo R.C."/>
            <person name="Labutti K."/>
            <person name="Haridas S."/>
            <person name="Kuo A."/>
            <person name="Salamov A."/>
            <person name="Ahrendt S.R."/>
            <person name="Lipzen A."/>
            <person name="Sullivan W."/>
            <person name="Andreopoulos W.B."/>
            <person name="Clum A."/>
            <person name="Lindquist E."/>
            <person name="Daum C."/>
            <person name="Ramamoorthy G.K."/>
            <person name="Gryganskyi A."/>
            <person name="Culley D."/>
            <person name="Magnuson J.K."/>
            <person name="James T.Y."/>
            <person name="O'Malley M.A."/>
            <person name="Stajich J.E."/>
            <person name="Spatafora J.W."/>
            <person name="Visel A."/>
            <person name="Grigoriev I.V."/>
        </authorList>
    </citation>
    <scope>NUCLEOTIDE SEQUENCE [LARGE SCALE GENOMIC DNA]</scope>
    <source>
        <strain evidence="1 2">NRRL 2496</strain>
    </source>
</reference>
<sequence length="147" mass="16846">MKKIFTRETDHWLQVKVFSHSGHAQKTTKRRTFSRCLPFFSFLYFFLGFRSNGIYECSSPQTVPGQRASVQVLVRLRSTPPPFFLGFRSNGIYECSSPQTVPGQRAKRTSASPAKKHHPLFKSKMINPMGRKRLALDLLFLYAALVC</sequence>
<evidence type="ECO:0000313" key="2">
    <source>
        <dbReference type="Proteomes" id="UP000242180"/>
    </source>
</evidence>
<name>A0A1X2HEW7_SYNRA</name>
<protein>
    <submittedName>
        <fullName evidence="1">Uncharacterized protein</fullName>
    </submittedName>
</protein>
<dbReference type="InParanoid" id="A0A1X2HEW7"/>